<reference evidence="2" key="2">
    <citation type="journal article" date="2014" name="ISME J.">
        <title>Microbial stratification in low pH oxic and suboxic macroscopic growths along an acid mine drainage.</title>
        <authorList>
            <person name="Mendez-Garcia C."/>
            <person name="Mesa V."/>
            <person name="Sprenger R.R."/>
            <person name="Richter M."/>
            <person name="Diez M.S."/>
            <person name="Solano J."/>
            <person name="Bargiela R."/>
            <person name="Golyshina O.V."/>
            <person name="Manteca A."/>
            <person name="Ramos J.L."/>
            <person name="Gallego J.R."/>
            <person name="Llorente I."/>
            <person name="Martins Dos Santos V.A."/>
            <person name="Jensen O.N."/>
            <person name="Pelaez A.I."/>
            <person name="Sanchez J."/>
            <person name="Ferrer M."/>
        </authorList>
    </citation>
    <scope>NUCLEOTIDE SEQUENCE</scope>
</reference>
<dbReference type="PANTHER" id="PTHR33360:SF2">
    <property type="entry name" value="TRANSPOSASE FOR INSERTION SEQUENCE ELEMENT IS200"/>
    <property type="match status" value="1"/>
</dbReference>
<comment type="caution">
    <text evidence="2">The sequence shown here is derived from an EMBL/GenBank/DDBJ whole genome shotgun (WGS) entry which is preliminary data.</text>
</comment>
<dbReference type="Gene3D" id="3.30.70.1290">
    <property type="entry name" value="Transposase IS200-like"/>
    <property type="match status" value="1"/>
</dbReference>
<accession>T0ZBC4</accession>
<organism evidence="2">
    <name type="scientific">mine drainage metagenome</name>
    <dbReference type="NCBI Taxonomy" id="410659"/>
    <lineage>
        <taxon>unclassified sequences</taxon>
        <taxon>metagenomes</taxon>
        <taxon>ecological metagenomes</taxon>
    </lineage>
</organism>
<dbReference type="NCBIfam" id="NF033573">
    <property type="entry name" value="transpos_IS200"/>
    <property type="match status" value="1"/>
</dbReference>
<dbReference type="SUPFAM" id="SSF143422">
    <property type="entry name" value="Transposase IS200-like"/>
    <property type="match status" value="1"/>
</dbReference>
<evidence type="ECO:0000313" key="2">
    <source>
        <dbReference type="EMBL" id="EQD41387.1"/>
    </source>
</evidence>
<sequence length="119" mass="14116">MINYHIVFCPKYRRGILVGKIKKRLEEIMNDVAQRNGWEIISKEVMPDHVHLFVSADTQTRPHIVVKRFKGRSSRFLRKEFPELLKMPTLWTHSYFISTAGNVSASVIKKYIERQWDKV</sequence>
<dbReference type="InterPro" id="IPR002686">
    <property type="entry name" value="Transposase_17"/>
</dbReference>
<reference evidence="2" key="1">
    <citation type="submission" date="2013-08" db="EMBL/GenBank/DDBJ databases">
        <authorList>
            <person name="Mendez C."/>
            <person name="Richter M."/>
            <person name="Ferrer M."/>
            <person name="Sanchez J."/>
        </authorList>
    </citation>
    <scope>NUCLEOTIDE SEQUENCE</scope>
</reference>
<dbReference type="InterPro" id="IPR036515">
    <property type="entry name" value="Transposase_17_sf"/>
</dbReference>
<evidence type="ECO:0000259" key="1">
    <source>
        <dbReference type="SMART" id="SM01321"/>
    </source>
</evidence>
<dbReference type="SMART" id="SM01321">
    <property type="entry name" value="Y1_Tnp"/>
    <property type="match status" value="1"/>
</dbReference>
<dbReference type="AlphaFoldDB" id="T0ZBC4"/>
<name>T0ZBC4_9ZZZZ</name>
<protein>
    <submittedName>
        <fullName evidence="2">Transposase IS200-family protein</fullName>
    </submittedName>
</protein>
<gene>
    <name evidence="2" type="ORF">B2A_10699</name>
</gene>
<feature type="domain" description="Transposase IS200-like" evidence="1">
    <location>
        <begin position="1"/>
        <end position="115"/>
    </location>
</feature>
<proteinExistence type="predicted"/>
<dbReference type="GO" id="GO:0006313">
    <property type="term" value="P:DNA transposition"/>
    <property type="evidence" value="ECO:0007669"/>
    <property type="project" value="InterPro"/>
</dbReference>
<dbReference type="GO" id="GO:0004803">
    <property type="term" value="F:transposase activity"/>
    <property type="evidence" value="ECO:0007669"/>
    <property type="project" value="InterPro"/>
</dbReference>
<dbReference type="Pfam" id="PF01797">
    <property type="entry name" value="Y1_Tnp"/>
    <property type="match status" value="1"/>
</dbReference>
<dbReference type="PANTHER" id="PTHR33360">
    <property type="entry name" value="TRANSPOSASE FOR INSERTION SEQUENCE ELEMENT IS200"/>
    <property type="match status" value="1"/>
</dbReference>
<dbReference type="GO" id="GO:0003677">
    <property type="term" value="F:DNA binding"/>
    <property type="evidence" value="ECO:0007669"/>
    <property type="project" value="InterPro"/>
</dbReference>
<dbReference type="EMBL" id="AUZZ01007703">
    <property type="protein sequence ID" value="EQD41387.1"/>
    <property type="molecule type" value="Genomic_DNA"/>
</dbReference>